<evidence type="ECO:0000256" key="1">
    <source>
        <dbReference type="ARBA" id="ARBA00022801"/>
    </source>
</evidence>
<dbReference type="GO" id="GO:0047429">
    <property type="term" value="F:nucleoside triphosphate diphosphatase activity"/>
    <property type="evidence" value="ECO:0007669"/>
    <property type="project" value="InterPro"/>
</dbReference>
<dbReference type="PIRSF" id="PIRSF006305">
    <property type="entry name" value="Maf"/>
    <property type="match status" value="1"/>
</dbReference>
<dbReference type="PANTHER" id="PTHR43213">
    <property type="entry name" value="BIFUNCTIONAL DTTP/UTP PYROPHOSPHATASE/METHYLTRANSFERASE PROTEIN-RELATED"/>
    <property type="match status" value="1"/>
</dbReference>
<evidence type="ECO:0000313" key="2">
    <source>
        <dbReference type="EMBL" id="CAD9412569.1"/>
    </source>
</evidence>
<dbReference type="AlphaFoldDB" id="A0A7S2C1Q1"/>
<dbReference type="Pfam" id="PF02545">
    <property type="entry name" value="Maf"/>
    <property type="match status" value="1"/>
</dbReference>
<gene>
    <name evidence="2" type="ORF">DSPE1174_LOCUS11455</name>
</gene>
<reference evidence="2" key="1">
    <citation type="submission" date="2021-01" db="EMBL/GenBank/DDBJ databases">
        <authorList>
            <person name="Corre E."/>
            <person name="Pelletier E."/>
            <person name="Niang G."/>
            <person name="Scheremetjew M."/>
            <person name="Finn R."/>
            <person name="Kale V."/>
            <person name="Holt S."/>
            <person name="Cochrane G."/>
            <person name="Meng A."/>
            <person name="Brown T."/>
            <person name="Cohen L."/>
        </authorList>
    </citation>
    <scope>NUCLEOTIDE SEQUENCE</scope>
    <source>
        <strain evidence="2">CCMP1381</strain>
    </source>
</reference>
<accession>A0A7S2C1Q1</accession>
<dbReference type="EMBL" id="HBGS01022529">
    <property type="protein sequence ID" value="CAD9412569.1"/>
    <property type="molecule type" value="Transcribed_RNA"/>
</dbReference>
<dbReference type="PANTHER" id="PTHR43213:SF4">
    <property type="entry name" value="7-METHYL-GTP PYROPHOSPHATASE"/>
    <property type="match status" value="1"/>
</dbReference>
<dbReference type="SUPFAM" id="SSF52972">
    <property type="entry name" value="ITPase-like"/>
    <property type="match status" value="1"/>
</dbReference>
<sequence>MKITEEAAVASATRLPFDAPKFILGSASASRRALLTATGAKFDVMIPDIDEKAIGVRASGDADVLVRLLAGAKADALLDRIGSDNVGAVLLTGDQVVTYRGQIREKPRDLDEARDFIESYASAPCSTVGAICLHDPVTGSRVVGVHTADIHLAPLPSDVIDGLIEEGTVLHCAGGLMVEHPAIAPYLTHVEGGIDSVMGLSTRLLASLLAQL</sequence>
<dbReference type="Gene3D" id="3.90.950.10">
    <property type="match status" value="1"/>
</dbReference>
<organism evidence="2">
    <name type="scientific">Octactis speculum</name>
    <dbReference type="NCBI Taxonomy" id="3111310"/>
    <lineage>
        <taxon>Eukaryota</taxon>
        <taxon>Sar</taxon>
        <taxon>Stramenopiles</taxon>
        <taxon>Ochrophyta</taxon>
        <taxon>Dictyochophyceae</taxon>
        <taxon>Dictyochales</taxon>
        <taxon>Dictyochaceae</taxon>
        <taxon>Octactis</taxon>
    </lineage>
</organism>
<dbReference type="InterPro" id="IPR003697">
    <property type="entry name" value="Maf-like"/>
</dbReference>
<dbReference type="InterPro" id="IPR029001">
    <property type="entry name" value="ITPase-like_fam"/>
</dbReference>
<proteinExistence type="predicted"/>
<keyword evidence="1" id="KW-0378">Hydrolase</keyword>
<protein>
    <submittedName>
        <fullName evidence="2">Uncharacterized protein</fullName>
    </submittedName>
</protein>
<name>A0A7S2C1Q1_9STRA</name>